<dbReference type="InterPro" id="IPR008927">
    <property type="entry name" value="6-PGluconate_DH-like_C_sf"/>
</dbReference>
<keyword evidence="4" id="KW-0560">Oxidoreductase</keyword>
<sequence>MKRLIKKVAVIGSGIMGSGIACHFANIGVEVLLLDIVPRELTDAEQKKGLTLESKVVRNRVVNDHLANALKSKPSPIYDQKFASRITTGNTEDDLAKIKDVDWIIEVVVERLDIKQKVFEQIEQYRKPGTLITSNTSGIPIKFMSEGRSEDFQKHFCGTHFFNPARYLKLFEIIPGPQTSSEVLDFLNNYGEKFLGKTSVVAKDTPAFIGNRIGIFGIMSLFHLVKDMGLTIEEVDKLTGPVIGRPKSATFRTVDVVGLDTLVHVANGLYENCPQDEAHDLFKLPDFINTMMTNNWLGSKTGQGFYKKVDKDILSLDLDTLEYRAAKKASFATLELTKTIDKPIDRFKVLVKGKDKAGEFYRKNFTAMFAYVSNRIPEISDDLYKIDDAMKAGFGWENGPFEIWDAIGVAKGIELMQAEGLAPAVWVTEMLASGNDSFYTVKDGITHYYNIASKSQVKVPGQDAFIILNNIRESKKIWSNSESVIQDLGDGIINIEFQSKMNSIGGGVIQGINKAIDLAEKEYNGLVIGNQAANFSVGANLAMIFMMAVEQEYDELNMAIKAFQDTMMRVRYSGIPVIAAPHGMTLGGGCEMSMHADKVVAAAETYIGLVEFGVGVIPGGGGSKEMALRAADTFHKNDVELNVLQEYFLTIGMAKVATSAYEAYDLGILQKGKDVVVVNKDRQIAEAKKHALLMAEAGYTQPVKRKDIKVLGKQALGMFLVGTDSMEAGKYISEHDKKIANKLAYVMAGGDLSEPTLVNEQYLLDLEREAFLSLCTERKTLERIQFMLTKGKPLRN</sequence>
<dbReference type="Proteomes" id="UP000307507">
    <property type="component" value="Unassembled WGS sequence"/>
</dbReference>
<dbReference type="GO" id="GO:0006635">
    <property type="term" value="P:fatty acid beta-oxidation"/>
    <property type="evidence" value="ECO:0007669"/>
    <property type="project" value="UniProtKB-UniPathway"/>
</dbReference>
<evidence type="ECO:0000259" key="9">
    <source>
        <dbReference type="Pfam" id="PF02737"/>
    </source>
</evidence>
<evidence type="ECO:0000256" key="6">
    <source>
        <dbReference type="ARBA" id="ARBA00023098"/>
    </source>
</evidence>
<dbReference type="InterPro" id="IPR029045">
    <property type="entry name" value="ClpP/crotonase-like_dom_sf"/>
</dbReference>
<dbReference type="OrthoDB" id="9771883at2"/>
<dbReference type="RefSeq" id="WP_136401902.1">
    <property type="nucleotide sequence ID" value="NZ_SSNZ01000001.1"/>
</dbReference>
<dbReference type="Pfam" id="PF00378">
    <property type="entry name" value="ECH_1"/>
    <property type="match status" value="1"/>
</dbReference>
<evidence type="ECO:0000256" key="4">
    <source>
        <dbReference type="ARBA" id="ARBA00023002"/>
    </source>
</evidence>
<dbReference type="Gene3D" id="3.90.226.10">
    <property type="entry name" value="2-enoyl-CoA Hydratase, Chain A, domain 1"/>
    <property type="match status" value="1"/>
</dbReference>
<keyword evidence="3" id="KW-0442">Lipid degradation</keyword>
<dbReference type="Pfam" id="PF00725">
    <property type="entry name" value="3HCDH"/>
    <property type="match status" value="1"/>
</dbReference>
<comment type="pathway">
    <text evidence="1">Lipid metabolism; fatty acid beta-oxidation.</text>
</comment>
<dbReference type="EMBL" id="SSNZ01000001">
    <property type="protein sequence ID" value="THF53379.1"/>
    <property type="molecule type" value="Genomic_DNA"/>
</dbReference>
<dbReference type="Gene3D" id="1.10.1040.50">
    <property type="match status" value="1"/>
</dbReference>
<name>A0A4S4A4G9_9FLAO</name>
<evidence type="ECO:0000256" key="3">
    <source>
        <dbReference type="ARBA" id="ARBA00022963"/>
    </source>
</evidence>
<keyword evidence="11" id="KW-1185">Reference proteome</keyword>
<evidence type="ECO:0000256" key="2">
    <source>
        <dbReference type="ARBA" id="ARBA00022832"/>
    </source>
</evidence>
<evidence type="ECO:0000313" key="10">
    <source>
        <dbReference type="EMBL" id="THF53379.1"/>
    </source>
</evidence>
<evidence type="ECO:0000259" key="8">
    <source>
        <dbReference type="Pfam" id="PF00725"/>
    </source>
</evidence>
<dbReference type="GO" id="GO:0070403">
    <property type="term" value="F:NAD+ binding"/>
    <property type="evidence" value="ECO:0007669"/>
    <property type="project" value="InterPro"/>
</dbReference>
<dbReference type="AlphaFoldDB" id="A0A4S4A4G9"/>
<dbReference type="InterPro" id="IPR006176">
    <property type="entry name" value="3-OHacyl-CoA_DH_NAD-bd"/>
</dbReference>
<evidence type="ECO:0000313" key="11">
    <source>
        <dbReference type="Proteomes" id="UP000307507"/>
    </source>
</evidence>
<comment type="catalytic activity">
    <reaction evidence="7">
        <text>a (3S)-3-hydroxyacyl-CoA + NAD(+) = a 3-oxoacyl-CoA + NADH + H(+)</text>
        <dbReference type="Rhea" id="RHEA:22432"/>
        <dbReference type="ChEBI" id="CHEBI:15378"/>
        <dbReference type="ChEBI" id="CHEBI:57318"/>
        <dbReference type="ChEBI" id="CHEBI:57540"/>
        <dbReference type="ChEBI" id="CHEBI:57945"/>
        <dbReference type="ChEBI" id="CHEBI:90726"/>
        <dbReference type="EC" id="1.1.1.35"/>
    </reaction>
</comment>
<protein>
    <submittedName>
        <fullName evidence="10">3-hydroxyacyl-CoA dehydrogenase/enoyl-CoA hydratase family protein</fullName>
    </submittedName>
</protein>
<dbReference type="SUPFAM" id="SSF52096">
    <property type="entry name" value="ClpP/crotonase"/>
    <property type="match status" value="1"/>
</dbReference>
<gene>
    <name evidence="10" type="ORF">E6C50_04025</name>
</gene>
<comment type="caution">
    <text evidence="10">The sequence shown here is derived from an EMBL/GenBank/DDBJ whole genome shotgun (WGS) entry which is preliminary data.</text>
</comment>
<dbReference type="InterPro" id="IPR036291">
    <property type="entry name" value="NAD(P)-bd_dom_sf"/>
</dbReference>
<feature type="domain" description="3-hydroxyacyl-CoA dehydrogenase C-terminal" evidence="8">
    <location>
        <begin position="208"/>
        <end position="307"/>
    </location>
</feature>
<dbReference type="PANTHER" id="PTHR48075:SF7">
    <property type="entry name" value="3-HYDROXYACYL-COA DEHYDROGENASE-RELATED"/>
    <property type="match status" value="1"/>
</dbReference>
<evidence type="ECO:0000256" key="1">
    <source>
        <dbReference type="ARBA" id="ARBA00005005"/>
    </source>
</evidence>
<organism evidence="10 11">
    <name type="scientific">Flavobacterium supellecticarium</name>
    <dbReference type="NCBI Taxonomy" id="2565924"/>
    <lineage>
        <taxon>Bacteria</taxon>
        <taxon>Pseudomonadati</taxon>
        <taxon>Bacteroidota</taxon>
        <taxon>Flavobacteriia</taxon>
        <taxon>Flavobacteriales</taxon>
        <taxon>Flavobacteriaceae</taxon>
        <taxon>Flavobacterium</taxon>
    </lineage>
</organism>
<dbReference type="InterPro" id="IPR001753">
    <property type="entry name" value="Enoyl-CoA_hydra/iso"/>
</dbReference>
<evidence type="ECO:0000256" key="7">
    <source>
        <dbReference type="ARBA" id="ARBA00049556"/>
    </source>
</evidence>
<dbReference type="SUPFAM" id="SSF48179">
    <property type="entry name" value="6-phosphogluconate dehydrogenase C-terminal domain-like"/>
    <property type="match status" value="2"/>
</dbReference>
<dbReference type="InterPro" id="IPR006108">
    <property type="entry name" value="3HC_DH_C"/>
</dbReference>
<keyword evidence="5" id="KW-0520">NAD</keyword>
<dbReference type="GO" id="GO:0003857">
    <property type="term" value="F:(3S)-3-hydroxyacyl-CoA dehydrogenase (NAD+) activity"/>
    <property type="evidence" value="ECO:0007669"/>
    <property type="project" value="UniProtKB-EC"/>
</dbReference>
<dbReference type="PANTHER" id="PTHR48075">
    <property type="entry name" value="3-HYDROXYACYL-COA DEHYDROGENASE FAMILY PROTEIN"/>
    <property type="match status" value="1"/>
</dbReference>
<feature type="domain" description="3-hydroxyacyl-CoA dehydrogenase NAD binding" evidence="9">
    <location>
        <begin position="7"/>
        <end position="205"/>
    </location>
</feature>
<keyword evidence="6" id="KW-0443">Lipid metabolism</keyword>
<dbReference type="UniPathway" id="UPA00659"/>
<accession>A0A4S4A4G9</accession>
<dbReference type="Gene3D" id="3.40.50.720">
    <property type="entry name" value="NAD(P)-binding Rossmann-like Domain"/>
    <property type="match status" value="1"/>
</dbReference>
<proteinExistence type="predicted"/>
<keyword evidence="2" id="KW-0276">Fatty acid metabolism</keyword>
<dbReference type="CDD" id="cd06558">
    <property type="entry name" value="crotonase-like"/>
    <property type="match status" value="1"/>
</dbReference>
<reference evidence="10 11" key="1">
    <citation type="submission" date="2019-04" db="EMBL/GenBank/DDBJ databases">
        <title>Flavobacterium sp. nov. isolated from construction timber.</title>
        <authorList>
            <person name="Lin S.-Y."/>
            <person name="Chang C.-T."/>
            <person name="Young C.-C."/>
        </authorList>
    </citation>
    <scope>NUCLEOTIDE SEQUENCE [LARGE SCALE GENOMIC DNA]</scope>
    <source>
        <strain evidence="10 11">CC-CTC003</strain>
    </source>
</reference>
<dbReference type="PROSITE" id="PS51257">
    <property type="entry name" value="PROKAR_LIPOPROTEIN"/>
    <property type="match status" value="1"/>
</dbReference>
<dbReference type="Pfam" id="PF02737">
    <property type="entry name" value="3HCDH_N"/>
    <property type="match status" value="1"/>
</dbReference>
<evidence type="ECO:0000256" key="5">
    <source>
        <dbReference type="ARBA" id="ARBA00023027"/>
    </source>
</evidence>
<dbReference type="SUPFAM" id="SSF51735">
    <property type="entry name" value="NAD(P)-binding Rossmann-fold domains"/>
    <property type="match status" value="1"/>
</dbReference>